<evidence type="ECO:0000313" key="4">
    <source>
        <dbReference type="Proteomes" id="UP000235728"/>
    </source>
</evidence>
<name>A0A2N6NQT3_BEABA</name>
<comment type="caution">
    <text evidence="3">The sequence shown here is derived from an EMBL/GenBank/DDBJ whole genome shotgun (WGS) entry which is preliminary data.</text>
</comment>
<dbReference type="PANTHER" id="PTHR43060">
    <property type="entry name" value="3-HYDROXYISOBUTYRATE DEHYDROGENASE-LIKE 1, MITOCHONDRIAL-RELATED"/>
    <property type="match status" value="1"/>
</dbReference>
<evidence type="ECO:0000256" key="1">
    <source>
        <dbReference type="SAM" id="MobiDB-lite"/>
    </source>
</evidence>
<gene>
    <name evidence="3" type="ORF">BM221_004284</name>
</gene>
<feature type="compositionally biased region" description="Polar residues" evidence="1">
    <location>
        <begin position="13"/>
        <end position="26"/>
    </location>
</feature>
<sequence length="188" mass="19301">MSTCTDSVEEASTRPTSTSELTQTSSPGEVASIGMVGLSATGQGMAASLLPAGFAVNGFDMNAAAISKFASFGPKARVVVSAADALKNAAVVTSWSKIQHKLTIYCLVPAMEPTPCLTIPSVVRILETKLQSLGRGTSLLDAPVSGGVARAANGTLASRATGYVWLGQPQNLHTVQGGYRRGFVGKSL</sequence>
<accession>A0A2N6NQT3</accession>
<proteinExistence type="predicted"/>
<feature type="domain" description="6-phosphogluconate dehydrogenase NADP-binding" evidence="2">
    <location>
        <begin position="32"/>
        <end position="158"/>
    </location>
</feature>
<dbReference type="InterPro" id="IPR006115">
    <property type="entry name" value="6PGDH_NADP-bd"/>
</dbReference>
<protein>
    <recommendedName>
        <fullName evidence="2">6-phosphogluconate dehydrogenase NADP-binding domain-containing protein</fullName>
    </recommendedName>
</protein>
<organism evidence="3 4">
    <name type="scientific">Beauveria bassiana</name>
    <name type="common">White muscardine disease fungus</name>
    <name type="synonym">Tritirachium shiotae</name>
    <dbReference type="NCBI Taxonomy" id="176275"/>
    <lineage>
        <taxon>Eukaryota</taxon>
        <taxon>Fungi</taxon>
        <taxon>Dikarya</taxon>
        <taxon>Ascomycota</taxon>
        <taxon>Pezizomycotina</taxon>
        <taxon>Sordariomycetes</taxon>
        <taxon>Hypocreomycetidae</taxon>
        <taxon>Hypocreales</taxon>
        <taxon>Cordycipitaceae</taxon>
        <taxon>Beauveria</taxon>
    </lineage>
</organism>
<dbReference type="PANTHER" id="PTHR43060:SF17">
    <property type="entry name" value="L-THREONATE DEHYDROGENASE"/>
    <property type="match status" value="1"/>
</dbReference>
<feature type="region of interest" description="Disordered" evidence="1">
    <location>
        <begin position="1"/>
        <end position="26"/>
    </location>
</feature>
<evidence type="ECO:0000259" key="2">
    <source>
        <dbReference type="Pfam" id="PF03446"/>
    </source>
</evidence>
<dbReference type="Proteomes" id="UP000235728">
    <property type="component" value="Unassembled WGS sequence"/>
</dbReference>
<dbReference type="AlphaFoldDB" id="A0A2N6NQT3"/>
<dbReference type="Gene3D" id="3.40.50.720">
    <property type="entry name" value="NAD(P)-binding Rossmann-like Domain"/>
    <property type="match status" value="1"/>
</dbReference>
<dbReference type="InterPro" id="IPR036291">
    <property type="entry name" value="NAD(P)-bd_dom_sf"/>
</dbReference>
<dbReference type="GO" id="GO:0050661">
    <property type="term" value="F:NADP binding"/>
    <property type="evidence" value="ECO:0007669"/>
    <property type="project" value="InterPro"/>
</dbReference>
<evidence type="ECO:0000313" key="3">
    <source>
        <dbReference type="EMBL" id="PMB69640.1"/>
    </source>
</evidence>
<dbReference type="SUPFAM" id="SSF51735">
    <property type="entry name" value="NAD(P)-binding Rossmann-fold domains"/>
    <property type="match status" value="1"/>
</dbReference>
<dbReference type="Pfam" id="PF03446">
    <property type="entry name" value="NAD_binding_2"/>
    <property type="match status" value="1"/>
</dbReference>
<reference evidence="3 4" key="1">
    <citation type="journal article" date="2016" name="Appl. Microbiol. Biotechnol.">
        <title>Characterization of T-DNA insertion mutants with decreased virulence in the entomopathogenic fungus Beauveria bassiana JEF-007.</title>
        <authorList>
            <person name="Kim S."/>
            <person name="Lee S.J."/>
            <person name="Nai Y.S."/>
            <person name="Yu J.S."/>
            <person name="Lee M.R."/>
            <person name="Yang Y.T."/>
            <person name="Kim J.S."/>
        </authorList>
    </citation>
    <scope>NUCLEOTIDE SEQUENCE [LARGE SCALE GENOMIC DNA]</scope>
    <source>
        <strain evidence="3 4">JEF-007</strain>
    </source>
</reference>
<dbReference type="EMBL" id="MRVG01000004">
    <property type="protein sequence ID" value="PMB69640.1"/>
    <property type="molecule type" value="Genomic_DNA"/>
</dbReference>